<protein>
    <submittedName>
        <fullName evidence="2">Uncharacterized protein</fullName>
    </submittedName>
</protein>
<reference evidence="2" key="1">
    <citation type="journal article" date="2019" name="BMC Genomics">
        <title>A new reference genome for Sorghum bicolor reveals high levels of sequence similarity between sweet and grain genotypes: implications for the genetics of sugar metabolism.</title>
        <authorList>
            <person name="Cooper E.A."/>
            <person name="Brenton Z.W."/>
            <person name="Flinn B.S."/>
            <person name="Jenkins J."/>
            <person name="Shu S."/>
            <person name="Flowers D."/>
            <person name="Luo F."/>
            <person name="Wang Y."/>
            <person name="Xia P."/>
            <person name="Barry K."/>
            <person name="Daum C."/>
            <person name="Lipzen A."/>
            <person name="Yoshinaga Y."/>
            <person name="Schmutz J."/>
            <person name="Saski C."/>
            <person name="Vermerris W."/>
            <person name="Kresovich S."/>
        </authorList>
    </citation>
    <scope>NUCLEOTIDE SEQUENCE</scope>
</reference>
<evidence type="ECO:0000256" key="1">
    <source>
        <dbReference type="SAM" id="MobiDB-lite"/>
    </source>
</evidence>
<proteinExistence type="predicted"/>
<feature type="compositionally biased region" description="Polar residues" evidence="1">
    <location>
        <begin position="44"/>
        <end position="54"/>
    </location>
</feature>
<sequence>MAEATKKAEMKKKAELVKMADGSETTKVAAVSASMSPGKRGHNARTQARNSRGQSARIAYLVDSDDSGHHVDPPKERTRQASRVGKMKAAATSTKGAKGASSSAPKKRFRFPPNRSPRVCCQQRRGGAF</sequence>
<dbReference type="EMBL" id="CM027688">
    <property type="protein sequence ID" value="KAG0517510.1"/>
    <property type="molecule type" value="Genomic_DNA"/>
</dbReference>
<dbReference type="AlphaFoldDB" id="A0A921U4J2"/>
<gene>
    <name evidence="2" type="ORF">BDA96_09G095100</name>
</gene>
<feature type="region of interest" description="Disordered" evidence="1">
    <location>
        <begin position="31"/>
        <end position="129"/>
    </location>
</feature>
<comment type="caution">
    <text evidence="2">The sequence shown here is derived from an EMBL/GenBank/DDBJ whole genome shotgun (WGS) entry which is preliminary data.</text>
</comment>
<reference evidence="2" key="2">
    <citation type="submission" date="2020-10" db="EMBL/GenBank/DDBJ databases">
        <authorList>
            <person name="Cooper E.A."/>
            <person name="Brenton Z.W."/>
            <person name="Flinn B.S."/>
            <person name="Jenkins J."/>
            <person name="Shu S."/>
            <person name="Flowers D."/>
            <person name="Luo F."/>
            <person name="Wang Y."/>
            <person name="Xia P."/>
            <person name="Barry K."/>
            <person name="Daum C."/>
            <person name="Lipzen A."/>
            <person name="Yoshinaga Y."/>
            <person name="Schmutz J."/>
            <person name="Saski C."/>
            <person name="Vermerris W."/>
            <person name="Kresovich S."/>
        </authorList>
    </citation>
    <scope>NUCLEOTIDE SEQUENCE</scope>
</reference>
<feature type="compositionally biased region" description="Low complexity" evidence="1">
    <location>
        <begin position="87"/>
        <end position="104"/>
    </location>
</feature>
<feature type="compositionally biased region" description="Basic and acidic residues" evidence="1">
    <location>
        <begin position="66"/>
        <end position="79"/>
    </location>
</feature>
<evidence type="ECO:0000313" key="2">
    <source>
        <dbReference type="EMBL" id="KAG0517510.1"/>
    </source>
</evidence>
<accession>A0A921U4J2</accession>
<evidence type="ECO:0000313" key="3">
    <source>
        <dbReference type="Proteomes" id="UP000807115"/>
    </source>
</evidence>
<organism evidence="2 3">
    <name type="scientific">Sorghum bicolor</name>
    <name type="common">Sorghum</name>
    <name type="synonym">Sorghum vulgare</name>
    <dbReference type="NCBI Taxonomy" id="4558"/>
    <lineage>
        <taxon>Eukaryota</taxon>
        <taxon>Viridiplantae</taxon>
        <taxon>Streptophyta</taxon>
        <taxon>Embryophyta</taxon>
        <taxon>Tracheophyta</taxon>
        <taxon>Spermatophyta</taxon>
        <taxon>Magnoliopsida</taxon>
        <taxon>Liliopsida</taxon>
        <taxon>Poales</taxon>
        <taxon>Poaceae</taxon>
        <taxon>PACMAD clade</taxon>
        <taxon>Panicoideae</taxon>
        <taxon>Andropogonodae</taxon>
        <taxon>Andropogoneae</taxon>
        <taxon>Sorghinae</taxon>
        <taxon>Sorghum</taxon>
    </lineage>
</organism>
<dbReference type="Proteomes" id="UP000807115">
    <property type="component" value="Chromosome 9"/>
</dbReference>
<name>A0A921U4J2_SORBI</name>